<dbReference type="InterPro" id="IPR050352">
    <property type="entry name" value="ABCG_transporters"/>
</dbReference>
<reference evidence="14" key="1">
    <citation type="journal article" date="2010" name="Nature">
        <title>The Amphimedon queenslandica genome and the evolution of animal complexity.</title>
        <authorList>
            <person name="Srivastava M."/>
            <person name="Simakov O."/>
            <person name="Chapman J."/>
            <person name="Fahey B."/>
            <person name="Gauthier M.E."/>
            <person name="Mitros T."/>
            <person name="Richards G.S."/>
            <person name="Conaco C."/>
            <person name="Dacre M."/>
            <person name="Hellsten U."/>
            <person name="Larroux C."/>
            <person name="Putnam N.H."/>
            <person name="Stanke M."/>
            <person name="Adamska M."/>
            <person name="Darling A."/>
            <person name="Degnan S.M."/>
            <person name="Oakley T.H."/>
            <person name="Plachetzki D.C."/>
            <person name="Zhai Y."/>
            <person name="Adamski M."/>
            <person name="Calcino A."/>
            <person name="Cummins S.F."/>
            <person name="Goodstein D.M."/>
            <person name="Harris C."/>
            <person name="Jackson D.J."/>
            <person name="Leys S.P."/>
            <person name="Shu S."/>
            <person name="Woodcroft B.J."/>
            <person name="Vervoort M."/>
            <person name="Kosik K.S."/>
            <person name="Manning G."/>
            <person name="Degnan B.M."/>
            <person name="Rokhsar D.S."/>
        </authorList>
    </citation>
    <scope>NUCLEOTIDE SEQUENCE [LARGE SCALE GENOMIC DNA]</scope>
</reference>
<proteinExistence type="inferred from homology"/>
<comment type="similarity">
    <text evidence="3">Belongs to the pectinacetylesterase family. Notum subfamily.</text>
</comment>
<keyword evidence="9 11" id="KW-0472">Membrane</keyword>
<protein>
    <recommendedName>
        <fullName evidence="12">ABC transporter domain-containing protein</fullName>
    </recommendedName>
</protein>
<keyword evidence="5 11" id="KW-0812">Transmembrane</keyword>
<feature type="transmembrane region" description="Helical" evidence="11">
    <location>
        <begin position="1106"/>
        <end position="1127"/>
    </location>
</feature>
<reference evidence="13" key="2">
    <citation type="submission" date="2024-06" db="UniProtKB">
        <authorList>
            <consortium name="EnsemblMetazoa"/>
        </authorList>
    </citation>
    <scope>IDENTIFICATION</scope>
</reference>
<dbReference type="InterPro" id="IPR013525">
    <property type="entry name" value="ABC2_TM"/>
</dbReference>
<dbReference type="Pfam" id="PF03283">
    <property type="entry name" value="PAE"/>
    <property type="match status" value="2"/>
</dbReference>
<dbReference type="InterPro" id="IPR004963">
    <property type="entry name" value="PAE/NOTUM"/>
</dbReference>
<keyword evidence="6" id="KW-0547">Nucleotide-binding</keyword>
<evidence type="ECO:0000256" key="2">
    <source>
        <dbReference type="ARBA" id="ARBA00005814"/>
    </source>
</evidence>
<feature type="compositionally biased region" description="Polar residues" evidence="10">
    <location>
        <begin position="1337"/>
        <end position="1346"/>
    </location>
</feature>
<dbReference type="InterPro" id="IPR003593">
    <property type="entry name" value="AAA+_ATPase"/>
</dbReference>
<evidence type="ECO:0000256" key="4">
    <source>
        <dbReference type="ARBA" id="ARBA00022448"/>
    </source>
</evidence>
<dbReference type="GO" id="GO:0016020">
    <property type="term" value="C:membrane"/>
    <property type="evidence" value="ECO:0007669"/>
    <property type="project" value="UniProtKB-SubCell"/>
</dbReference>
<comment type="subcellular location">
    <subcellularLocation>
        <location evidence="1">Membrane</location>
        <topology evidence="1">Multi-pass membrane protein</topology>
    </subcellularLocation>
</comment>
<evidence type="ECO:0000256" key="1">
    <source>
        <dbReference type="ARBA" id="ARBA00004141"/>
    </source>
</evidence>
<feature type="compositionally biased region" description="Polar residues" evidence="10">
    <location>
        <begin position="1479"/>
        <end position="1490"/>
    </location>
</feature>
<feature type="region of interest" description="Disordered" evidence="10">
    <location>
        <begin position="1614"/>
        <end position="1639"/>
    </location>
</feature>
<feature type="compositionally biased region" description="Basic and acidic residues" evidence="10">
    <location>
        <begin position="1550"/>
        <end position="1564"/>
    </location>
</feature>
<dbReference type="GO" id="GO:0005524">
    <property type="term" value="F:ATP binding"/>
    <property type="evidence" value="ECO:0007669"/>
    <property type="project" value="UniProtKB-KW"/>
</dbReference>
<evidence type="ECO:0000256" key="8">
    <source>
        <dbReference type="ARBA" id="ARBA00022989"/>
    </source>
</evidence>
<dbReference type="Gene3D" id="3.40.50.300">
    <property type="entry name" value="P-loop containing nucleotide triphosphate hydrolases"/>
    <property type="match status" value="1"/>
</dbReference>
<sequence length="1639" mass="183069">MALRNAPLCFKCFSSCPDAVTINTNIYSLLFYSERERMVRELCLLSLLFLSLLPSAQSLLWFNITRPYERGALCNDFTPAGYFIRRKPSSDKWLIFLEGGGGCNTVTRCNERFIDSRVRKDYTSLSSDGSFTVDVLRAWTDHSSDPLSVMSPLMTSLWRFSSRKGRNSTSWSIEGRDLLSIDRGLNPSFYDYNHVLVPYCSSDVWLRSTDFSNYTLGFTFDPLATDNQFTFRGAIIYKSVIHDLFVYHGLRRSVEVILAGSSAGGIGAMSHAQWTLDELDSTTKLSLIVDSAWFIDFKNTIDEQFSGEIEADQENNTCSSKEGDNPSLCVSAPYLITNPDLFPNVPIFVVFSQYDLYILALSLADITVGPAGIIELMRIVSEYSGSMEATRQYASLHFGNLSYYVTSCFHHVYFATSELWGDETAILGNEAVDESYRNNRFVHKVESNIWRTFTLSGTNTNTTSVTISQAIQEWLTKKDHGQVVGYTESCNGPRCNPLCPEDIILGQLGPVWGSNIQLGVCLIVVMVTVLSLCVKLSFFVWYKVLQRRQRKVIESEEVDPNKGLESNLPICEDRDAISVSCLNLRYSVTLSKSALKKSSGTDALNAQRVKRLMSVSAVVNASCVGGGGVKGRGRYRGRSGAGSADPEAPDELEEIEFVGSAENNDMLDSLQEFQKRHEGKQKRTGKLKRYLSERTIKSSKGSSKKKEIIRGISAYFNPGEMIAVMGPSGCGKTTFIDLLAGRQNLGSYHGRIIVNGCPIERVRDWYVSHTGYVLQLASPYYETLTVRENLTLAAQMRLPKSCSMSNKLMRVEQILRETGLISLANTVVGASIGPGLSGGQKRRLCVALQLLNMPSLIFLDEPTSGLDSLSSLELLTHLNNIAASNRTVILTIHQPRLEIYHMFSHIILLCQGQVAYHGIPDNAYQFFVTAHLNATLNITRLKEMETKNPADMIVDMLASEESRMAILDHYKNTQESQRIKQAINECVAGTTDSHGYMYKGSSERPSQFDQVAALEARAKKKSSFGHTIYLPVIFFMYGFLLGSVFPSTGNATFILTGFGVFSCASGLFMFPAIYNYLYQAMEIFSLEYSDGIGHTWQLVFQTFTRFVSISAAPVIIGATAAYILIIPHTQYNIIVFYQIIIFNLVLNQTWIALLICIITALPQYAHRVSPVLSAIAGFAGGFFIPPSQMPRWYSWLFYINPNFYGFSALMRVILPSLSLDCSYESSLECYPTTGEYLLTYFSMDQVNPMLHVLLLLLMSAILLILSWAALFLRHANTSSFVKRIRNRKNKSFVCVSSNEARIKGDEETQAETKPDDEQETEVPTNDPKQAGPKVFDRTTSSSSMLQEGQAHEVWAPGRRKSVNRASFIGHNSLEMRRKSLLQRVNSICVGPPGEEGRLDRKQGKSRVPNKETLELRRMQWSLIEEKDDEGSQMSSVSSSVSSSFLAKTPSIIEEEEEDSGPESVFLSTSDSFRPPPLLSKTSSVSYTMYSIQEEDPDSESKTVISNTIAEEEEEEEEQQTEEEGENDQMEKGDEGGDQEKEGEEQTAEETAERKEIVEEDKKSECTAPQVHVPKEDESESITYVPQSLSKRPLQMLVIPAASKRRSDKFVTKLDNSLSPLGSPSKAPLESDLQALETEI</sequence>
<feature type="compositionally biased region" description="Acidic residues" evidence="10">
    <location>
        <begin position="1509"/>
        <end position="1527"/>
    </location>
</feature>
<feature type="transmembrane region" description="Helical" evidence="11">
    <location>
        <begin position="1252"/>
        <end position="1272"/>
    </location>
</feature>
<feature type="compositionally biased region" description="Acidic residues" evidence="10">
    <location>
        <begin position="1540"/>
        <end position="1549"/>
    </location>
</feature>
<dbReference type="RefSeq" id="XP_011406129.2">
    <property type="nucleotide sequence ID" value="XM_011407827.2"/>
</dbReference>
<evidence type="ECO:0000256" key="7">
    <source>
        <dbReference type="ARBA" id="ARBA00022840"/>
    </source>
</evidence>
<dbReference type="SUPFAM" id="SSF52540">
    <property type="entry name" value="P-loop containing nucleoside triphosphate hydrolases"/>
    <property type="match status" value="1"/>
</dbReference>
<dbReference type="PROSITE" id="PS00211">
    <property type="entry name" value="ABC_TRANSPORTER_1"/>
    <property type="match status" value="1"/>
</dbReference>
<dbReference type="KEGG" id="aqu:100634950"/>
<feature type="transmembrane region" description="Helical" evidence="11">
    <location>
        <begin position="1051"/>
        <end position="1077"/>
    </location>
</feature>
<evidence type="ECO:0000313" key="14">
    <source>
        <dbReference type="Proteomes" id="UP000007879"/>
    </source>
</evidence>
<accession>A0AAN0IQB0</accession>
<dbReference type="PROSITE" id="PS50893">
    <property type="entry name" value="ABC_TRANSPORTER_2"/>
    <property type="match status" value="1"/>
</dbReference>
<feature type="transmembrane region" description="Helical" evidence="11">
    <location>
        <begin position="1027"/>
        <end position="1045"/>
    </location>
</feature>
<feature type="transmembrane region" description="Helical" evidence="11">
    <location>
        <begin position="1168"/>
        <end position="1186"/>
    </location>
</feature>
<evidence type="ECO:0000256" key="9">
    <source>
        <dbReference type="ARBA" id="ARBA00023136"/>
    </source>
</evidence>
<keyword evidence="14" id="KW-1185">Reference proteome</keyword>
<evidence type="ECO:0000256" key="10">
    <source>
        <dbReference type="SAM" id="MobiDB-lite"/>
    </source>
</evidence>
<dbReference type="PANTHER" id="PTHR48041">
    <property type="entry name" value="ABC TRANSPORTER G FAMILY MEMBER 28"/>
    <property type="match status" value="1"/>
</dbReference>
<keyword evidence="7" id="KW-0067">ATP-binding</keyword>
<feature type="region of interest" description="Disordered" evidence="10">
    <location>
        <begin position="1424"/>
        <end position="1581"/>
    </location>
</feature>
<organism evidence="13 14">
    <name type="scientific">Amphimedon queenslandica</name>
    <name type="common">Sponge</name>
    <dbReference type="NCBI Taxonomy" id="400682"/>
    <lineage>
        <taxon>Eukaryota</taxon>
        <taxon>Metazoa</taxon>
        <taxon>Porifera</taxon>
        <taxon>Demospongiae</taxon>
        <taxon>Heteroscleromorpha</taxon>
        <taxon>Haplosclerida</taxon>
        <taxon>Niphatidae</taxon>
        <taxon>Amphimedon</taxon>
    </lineage>
</organism>
<evidence type="ECO:0000313" key="13">
    <source>
        <dbReference type="EnsemblMetazoa" id="XP_011406129.2"/>
    </source>
</evidence>
<dbReference type="GO" id="GO:0016887">
    <property type="term" value="F:ATP hydrolysis activity"/>
    <property type="evidence" value="ECO:0007669"/>
    <property type="project" value="InterPro"/>
</dbReference>
<evidence type="ECO:0000256" key="5">
    <source>
        <dbReference type="ARBA" id="ARBA00022692"/>
    </source>
</evidence>
<dbReference type="Pfam" id="PF00005">
    <property type="entry name" value="ABC_tran"/>
    <property type="match status" value="1"/>
</dbReference>
<feature type="transmembrane region" description="Helical" evidence="11">
    <location>
        <begin position="1133"/>
        <end position="1161"/>
    </location>
</feature>
<feature type="region of interest" description="Disordered" evidence="10">
    <location>
        <begin position="1303"/>
        <end position="1356"/>
    </location>
</feature>
<keyword evidence="8 11" id="KW-1133">Transmembrane helix</keyword>
<dbReference type="Pfam" id="PF01061">
    <property type="entry name" value="ABC2_membrane"/>
    <property type="match status" value="1"/>
</dbReference>
<evidence type="ECO:0000256" key="3">
    <source>
        <dbReference type="ARBA" id="ARBA00010213"/>
    </source>
</evidence>
<feature type="compositionally biased region" description="Basic and acidic residues" evidence="10">
    <location>
        <begin position="1303"/>
        <end position="1315"/>
    </location>
</feature>
<dbReference type="SMART" id="SM00382">
    <property type="entry name" value="AAA"/>
    <property type="match status" value="1"/>
</dbReference>
<feature type="transmembrane region" description="Helical" evidence="11">
    <location>
        <begin position="1192"/>
        <end position="1214"/>
    </location>
</feature>
<dbReference type="GeneID" id="100634950"/>
<dbReference type="Proteomes" id="UP000007879">
    <property type="component" value="Unassembled WGS sequence"/>
</dbReference>
<feature type="compositionally biased region" description="Basic and acidic residues" evidence="10">
    <location>
        <begin position="1528"/>
        <end position="1539"/>
    </location>
</feature>
<dbReference type="PANTHER" id="PTHR48041:SF139">
    <property type="entry name" value="PROTEIN SCARLET"/>
    <property type="match status" value="1"/>
</dbReference>
<comment type="similarity">
    <text evidence="2">Belongs to the ABC transporter superfamily. ABCG family. Eye pigment precursor importer (TC 3.A.1.204) subfamily.</text>
</comment>
<dbReference type="InterPro" id="IPR027417">
    <property type="entry name" value="P-loop_NTPase"/>
</dbReference>
<keyword evidence="4" id="KW-0813">Transport</keyword>
<dbReference type="InterPro" id="IPR003439">
    <property type="entry name" value="ABC_transporter-like_ATP-bd"/>
</dbReference>
<feature type="compositionally biased region" description="Low complexity" evidence="10">
    <location>
        <begin position="1434"/>
        <end position="1443"/>
    </location>
</feature>
<dbReference type="GO" id="GO:0140359">
    <property type="term" value="F:ABC-type transporter activity"/>
    <property type="evidence" value="ECO:0007669"/>
    <property type="project" value="InterPro"/>
</dbReference>
<dbReference type="InterPro" id="IPR017871">
    <property type="entry name" value="ABC_transporter-like_CS"/>
</dbReference>
<evidence type="ECO:0000259" key="12">
    <source>
        <dbReference type="PROSITE" id="PS50893"/>
    </source>
</evidence>
<evidence type="ECO:0000256" key="6">
    <source>
        <dbReference type="ARBA" id="ARBA00022741"/>
    </source>
</evidence>
<feature type="domain" description="ABC transporter" evidence="12">
    <location>
        <begin position="691"/>
        <end position="936"/>
    </location>
</feature>
<evidence type="ECO:0000256" key="11">
    <source>
        <dbReference type="SAM" id="Phobius"/>
    </source>
</evidence>
<dbReference type="EnsemblMetazoa" id="XM_011407827.2">
    <property type="protein sequence ID" value="XP_011406129.2"/>
    <property type="gene ID" value="LOC100634950"/>
</dbReference>
<name>A0AAN0IQB0_AMPQE</name>